<dbReference type="SMART" id="SM00829">
    <property type="entry name" value="PKS_ER"/>
    <property type="match status" value="1"/>
</dbReference>
<dbReference type="InterPro" id="IPR025110">
    <property type="entry name" value="AMP-bd_C"/>
</dbReference>
<dbReference type="InterPro" id="IPR016035">
    <property type="entry name" value="Acyl_Trfase/lysoPLipase"/>
</dbReference>
<evidence type="ECO:0000256" key="9">
    <source>
        <dbReference type="ARBA" id="ARBA00023194"/>
    </source>
</evidence>
<dbReference type="InterPro" id="IPR016039">
    <property type="entry name" value="Thiolase-like"/>
</dbReference>
<dbReference type="Pfam" id="PF02801">
    <property type="entry name" value="Ketoacyl-synt_C"/>
    <property type="match status" value="1"/>
</dbReference>
<keyword evidence="11" id="KW-0012">Acyltransferase</keyword>
<dbReference type="InterPro" id="IPR011032">
    <property type="entry name" value="GroES-like_sf"/>
</dbReference>
<dbReference type="Pfam" id="PF08659">
    <property type="entry name" value="KR"/>
    <property type="match status" value="1"/>
</dbReference>
<dbReference type="InterPro" id="IPR049900">
    <property type="entry name" value="PKS_mFAS_DH"/>
</dbReference>
<dbReference type="PROSITE" id="PS52019">
    <property type="entry name" value="PKS_MFAS_DH"/>
    <property type="match status" value="1"/>
</dbReference>
<feature type="region of interest" description="N-terminal hotdog fold" evidence="12">
    <location>
        <begin position="1667"/>
        <end position="1792"/>
    </location>
</feature>
<keyword evidence="6" id="KW-0276">Fatty acid metabolism</keyword>
<evidence type="ECO:0000256" key="8">
    <source>
        <dbReference type="ARBA" id="ARBA00023098"/>
    </source>
</evidence>
<dbReference type="InterPro" id="IPR013149">
    <property type="entry name" value="ADH-like_C"/>
</dbReference>
<dbReference type="Pfam" id="PF21089">
    <property type="entry name" value="PKS_DH_N"/>
    <property type="match status" value="1"/>
</dbReference>
<dbReference type="Gene3D" id="1.10.1200.10">
    <property type="entry name" value="ACP-like"/>
    <property type="match status" value="2"/>
</dbReference>
<dbReference type="PROSITE" id="PS00606">
    <property type="entry name" value="KS3_1"/>
    <property type="match status" value="1"/>
</dbReference>
<dbReference type="SMART" id="SM00826">
    <property type="entry name" value="PKS_DH"/>
    <property type="match status" value="1"/>
</dbReference>
<evidence type="ECO:0000256" key="6">
    <source>
        <dbReference type="ARBA" id="ARBA00022832"/>
    </source>
</evidence>
<evidence type="ECO:0000256" key="10">
    <source>
        <dbReference type="ARBA" id="ARBA00023268"/>
    </source>
</evidence>
<dbReference type="InterPro" id="IPR020806">
    <property type="entry name" value="PKS_PP-bd"/>
</dbReference>
<dbReference type="Pfam" id="PF14765">
    <property type="entry name" value="PS-DH"/>
    <property type="match status" value="1"/>
</dbReference>
<dbReference type="SMART" id="SM00823">
    <property type="entry name" value="PKS_PP"/>
    <property type="match status" value="2"/>
</dbReference>
<keyword evidence="3" id="KW-0597">Phosphoprotein</keyword>
<feature type="active site" description="Proton donor; for dehydratase activity" evidence="12">
    <location>
        <position position="1868"/>
    </location>
</feature>
<dbReference type="InterPro" id="IPR040097">
    <property type="entry name" value="FAAL/FAAC"/>
</dbReference>
<dbReference type="PROSITE" id="PS52004">
    <property type="entry name" value="KS3_2"/>
    <property type="match status" value="1"/>
</dbReference>
<dbReference type="Pfam" id="PF00109">
    <property type="entry name" value="ketoacyl-synt"/>
    <property type="match status" value="1"/>
</dbReference>
<evidence type="ECO:0000256" key="5">
    <source>
        <dbReference type="ARBA" id="ARBA00022737"/>
    </source>
</evidence>
<dbReference type="InterPro" id="IPR042099">
    <property type="entry name" value="ANL_N_sf"/>
</dbReference>
<evidence type="ECO:0000256" key="7">
    <source>
        <dbReference type="ARBA" id="ARBA00022857"/>
    </source>
</evidence>
<dbReference type="InterPro" id="IPR000873">
    <property type="entry name" value="AMP-dep_synth/lig_dom"/>
</dbReference>
<dbReference type="Gene3D" id="3.40.50.12780">
    <property type="entry name" value="N-terminal domain of ligase-like"/>
    <property type="match status" value="1"/>
</dbReference>
<keyword evidence="18" id="KW-1185">Reference proteome</keyword>
<evidence type="ECO:0000259" key="15">
    <source>
        <dbReference type="PROSITE" id="PS52004"/>
    </source>
</evidence>
<evidence type="ECO:0000256" key="2">
    <source>
        <dbReference type="ARBA" id="ARBA00022450"/>
    </source>
</evidence>
<dbReference type="Proteomes" id="UP000749040">
    <property type="component" value="Unassembled WGS sequence"/>
</dbReference>
<dbReference type="Gene3D" id="3.30.70.3290">
    <property type="match status" value="1"/>
</dbReference>
<dbReference type="PROSITE" id="PS00012">
    <property type="entry name" value="PHOSPHOPANTETHEINE"/>
    <property type="match status" value="1"/>
</dbReference>
<dbReference type="Pfam" id="PF00550">
    <property type="entry name" value="PP-binding"/>
    <property type="match status" value="2"/>
</dbReference>
<feature type="domain" description="Ketosynthase family 3 (KS3)" evidence="15">
    <location>
        <begin position="776"/>
        <end position="1202"/>
    </location>
</feature>
<gene>
    <name evidence="17" type="ORF">ITX44_33260</name>
</gene>
<dbReference type="SUPFAM" id="SSF53901">
    <property type="entry name" value="Thiolase-like"/>
    <property type="match status" value="1"/>
</dbReference>
<organism evidence="17 18">
    <name type="scientific">Actinacidiphila acididurans</name>
    <dbReference type="NCBI Taxonomy" id="2784346"/>
    <lineage>
        <taxon>Bacteria</taxon>
        <taxon>Bacillati</taxon>
        <taxon>Actinomycetota</taxon>
        <taxon>Actinomycetes</taxon>
        <taxon>Kitasatosporales</taxon>
        <taxon>Streptomycetaceae</taxon>
        <taxon>Actinacidiphila</taxon>
    </lineage>
</organism>
<dbReference type="SMART" id="SM01294">
    <property type="entry name" value="PKS_PP_betabranch"/>
    <property type="match status" value="1"/>
</dbReference>
<dbReference type="PANTHER" id="PTHR43775:SF37">
    <property type="entry name" value="SI:DKEY-61P9.11"/>
    <property type="match status" value="1"/>
</dbReference>
<feature type="region of interest" description="C-terminal hotdog fold" evidence="12">
    <location>
        <begin position="1807"/>
        <end position="1953"/>
    </location>
</feature>
<dbReference type="InterPro" id="IPR014043">
    <property type="entry name" value="Acyl_transferase_dom"/>
</dbReference>
<dbReference type="InterPro" id="IPR049552">
    <property type="entry name" value="PKS_DH_N"/>
</dbReference>
<dbReference type="InterPro" id="IPR020845">
    <property type="entry name" value="AMP-binding_CS"/>
</dbReference>
<dbReference type="SUPFAM" id="SSF50129">
    <property type="entry name" value="GroES-like"/>
    <property type="match status" value="1"/>
</dbReference>
<dbReference type="InterPro" id="IPR020807">
    <property type="entry name" value="PKS_DH"/>
</dbReference>
<dbReference type="InterPro" id="IPR014030">
    <property type="entry name" value="Ketoacyl_synth_N"/>
</dbReference>
<evidence type="ECO:0000259" key="16">
    <source>
        <dbReference type="PROSITE" id="PS52019"/>
    </source>
</evidence>
<dbReference type="PROSITE" id="PS00455">
    <property type="entry name" value="AMP_BINDING"/>
    <property type="match status" value="1"/>
</dbReference>
<dbReference type="InterPro" id="IPR013968">
    <property type="entry name" value="PKS_KR"/>
</dbReference>
<dbReference type="InterPro" id="IPR014031">
    <property type="entry name" value="Ketoacyl_synth_C"/>
</dbReference>
<feature type="active site" description="Proton acceptor; for dehydratase activity" evidence="12">
    <location>
        <position position="1700"/>
    </location>
</feature>
<evidence type="ECO:0000313" key="18">
    <source>
        <dbReference type="Proteomes" id="UP000749040"/>
    </source>
</evidence>
<dbReference type="InterPro" id="IPR057326">
    <property type="entry name" value="KR_dom"/>
</dbReference>
<feature type="region of interest" description="Disordered" evidence="13">
    <location>
        <begin position="579"/>
        <end position="607"/>
    </location>
</feature>
<keyword evidence="5" id="KW-0677">Repeat</keyword>
<dbReference type="Gene3D" id="3.30.300.30">
    <property type="match status" value="1"/>
</dbReference>
<comment type="pathway">
    <text evidence="1">Antibiotic biosynthesis.</text>
</comment>
<dbReference type="CDD" id="cd05931">
    <property type="entry name" value="FAAL"/>
    <property type="match status" value="1"/>
</dbReference>
<keyword evidence="9" id="KW-0045">Antibiotic biosynthesis</keyword>
<dbReference type="InterPro" id="IPR049551">
    <property type="entry name" value="PKS_DH_C"/>
</dbReference>
<dbReference type="SUPFAM" id="SSF51735">
    <property type="entry name" value="NAD(P)-binding Rossmann-fold domains"/>
    <property type="match status" value="3"/>
</dbReference>
<evidence type="ECO:0000313" key="17">
    <source>
        <dbReference type="EMBL" id="MBM9509332.1"/>
    </source>
</evidence>
<dbReference type="CDD" id="cd05195">
    <property type="entry name" value="enoyl_red"/>
    <property type="match status" value="1"/>
</dbReference>
<dbReference type="Pfam" id="PF16197">
    <property type="entry name" value="KAsynt_C_assoc"/>
    <property type="match status" value="1"/>
</dbReference>
<dbReference type="CDD" id="cd00833">
    <property type="entry name" value="PKS"/>
    <property type="match status" value="1"/>
</dbReference>
<dbReference type="Gene3D" id="3.90.180.10">
    <property type="entry name" value="Medium-chain alcohol dehydrogenases, catalytic domain"/>
    <property type="match status" value="1"/>
</dbReference>
<dbReference type="PROSITE" id="PS50075">
    <property type="entry name" value="CARRIER"/>
    <property type="match status" value="2"/>
</dbReference>
<proteinExistence type="predicted"/>
<dbReference type="Gene3D" id="3.40.366.10">
    <property type="entry name" value="Malonyl-Coenzyme A Acyl Carrier Protein, domain 2"/>
    <property type="match status" value="1"/>
</dbReference>
<feature type="domain" description="Carrier" evidence="14">
    <location>
        <begin position="2816"/>
        <end position="2890"/>
    </location>
</feature>
<dbReference type="SUPFAM" id="SSF52151">
    <property type="entry name" value="FabD/lysophospholipase-like"/>
    <property type="match status" value="1"/>
</dbReference>
<dbReference type="Pfam" id="PF00698">
    <property type="entry name" value="Acyl_transf_1"/>
    <property type="match status" value="1"/>
</dbReference>
<keyword evidence="10" id="KW-0511">Multifunctional enzyme</keyword>
<feature type="compositionally biased region" description="Low complexity" evidence="13">
    <location>
        <begin position="697"/>
        <end position="733"/>
    </location>
</feature>
<feature type="region of interest" description="Disordered" evidence="13">
    <location>
        <begin position="696"/>
        <end position="744"/>
    </location>
</feature>
<feature type="domain" description="PKS/mFAS DH" evidence="16">
    <location>
        <begin position="1667"/>
        <end position="1953"/>
    </location>
</feature>
<protein>
    <submittedName>
        <fullName evidence="17">SDR family NAD(P)-dependent oxidoreductase</fullName>
    </submittedName>
</protein>
<dbReference type="RefSeq" id="WP_205362247.1">
    <property type="nucleotide sequence ID" value="NZ_JADKYB010000024.1"/>
</dbReference>
<keyword evidence="7" id="KW-0521">NADP</keyword>
<dbReference type="PANTHER" id="PTHR43775">
    <property type="entry name" value="FATTY ACID SYNTHASE"/>
    <property type="match status" value="1"/>
</dbReference>
<dbReference type="InterPro" id="IPR020843">
    <property type="entry name" value="ER"/>
</dbReference>
<dbReference type="InterPro" id="IPR020841">
    <property type="entry name" value="PKS_Beta-ketoAc_synthase_dom"/>
</dbReference>
<evidence type="ECO:0000256" key="4">
    <source>
        <dbReference type="ARBA" id="ARBA00022679"/>
    </source>
</evidence>
<keyword evidence="2" id="KW-0596">Phosphopantetheine</keyword>
<dbReference type="SUPFAM" id="SSF56801">
    <property type="entry name" value="Acetyl-CoA synthetase-like"/>
    <property type="match status" value="1"/>
</dbReference>
<dbReference type="InterPro" id="IPR018201">
    <property type="entry name" value="Ketoacyl_synth_AS"/>
</dbReference>
<dbReference type="InterPro" id="IPR006162">
    <property type="entry name" value="Ppantetheine_attach_site"/>
</dbReference>
<evidence type="ECO:0000256" key="12">
    <source>
        <dbReference type="PROSITE-ProRule" id="PRU01363"/>
    </source>
</evidence>
<evidence type="ECO:0000256" key="1">
    <source>
        <dbReference type="ARBA" id="ARBA00004792"/>
    </source>
</evidence>
<comment type="caution">
    <text evidence="17">The sequence shown here is derived from an EMBL/GenBank/DDBJ whole genome shotgun (WGS) entry which is preliminary data.</text>
</comment>
<dbReference type="InterPro" id="IPR050091">
    <property type="entry name" value="PKS_NRPS_Biosynth_Enz"/>
</dbReference>
<evidence type="ECO:0000259" key="14">
    <source>
        <dbReference type="PROSITE" id="PS50075"/>
    </source>
</evidence>
<dbReference type="InterPro" id="IPR036291">
    <property type="entry name" value="NAD(P)-bd_dom_sf"/>
</dbReference>
<dbReference type="SMART" id="SM00825">
    <property type="entry name" value="PKS_KS"/>
    <property type="match status" value="1"/>
</dbReference>
<sequence length="2967" mass="312314">MQGRDSESLVDHFRAVFGEQPEQQIFRFLVDGEGAPHGMTNAVLDLRARTIAAALRERFPAGERALIMCPAGLDYVTSFFACLYAGLVAVPVYPPDPAFLMRTLPRLINVIEDAGPAVILAPAETVALADRFTEAAPALRDLAWLAVDDLDTAAAEGWRHPGSVRDDIAFLQYTSGSTSRPKGVMVGHGNLLHNIASMNDRLFRDHPDQHMVNWLPPFHDMGLIFGLLTPAFAGFPVTFMSPFSFLKRPLRWLRAISDAGGTASTAPNFAYDLVVAKVTEQERQALDLSTWRIAGNGAEPVRPITLERFSRTFAECGFRPDAHEPSYGLAEGTLMVSTGDPSTGPVSRSLRVDGLLSGAAEDAAPDESARTLFSCGTSLPDQRVVAADPDTRALLPDGRVGELWVKGPSVAHGYWRRERDTEETFRARLAGSDEGPFLRTGDLGFTDGDQIYVTGRIKDVIIVAGRNHYPHDIERTVESVDRGLRAGCGVAGSREIDGEERLVVVQEYRGSRLPEDRARVITAIRAEIAREHGLQAYVVALARAGTVPKTSSGKLQRAACLDSVLDGTLDPLVLWRADEAPGTGPVGDPAAAEGPESRTATGTSGAPVAAEVPAAPEVPAPSAAEIEQWLREALAATAGGRPEAVDPELPFAGYGLRSVEMVTMVGDLERRFGLPLAPTVVWEHPTPAELAEHLADRGAAARTAPAAHAGTQSPTAPTEAATRAAALSAASRPAPQPPAGYEPAAYEPAAYEPASSLAPAHKPTAHKPATADPTTAEPVAIIGIGCRFPGGVDGPDSFWQLLSEGRDAVTEVPADRWDVAEYTSDDPQAPGRTNSRWGGFLDGIDRFDAAFFGIPPQEAARMDPQQRLLAEVAVEALENAGVPTDRLAGSPTGVFVGISTFDYATAQLRDLDAIDPYTGTGSALSIAANRLSYLLDLRGPSMAVDTACSSSLVAVLQACASLERGECDLALAGGVNLVLSPATAINFSKAGVMSADGRCKPFDSRADGYVRSEGVGVVVLKPLSRALADGDPVHAVIRGGAINQDGASNGLMAPNPQAQEAVLRAAHRRAGVRAADIGYVEAHGTGTMLGDPIEAKALGAVLGDGRDAGRPCLIGSVKSNLGHMEAAAGIGGLIKTALMVRHRTVPATVHYREPNPHIPFGDLAVRVADALQPWPGDADAPALAGVSSFGFGGTNAHLVLEQPPAVVPAARPDTSDRAVVLTVSARDEQALRDLAAAYADKLAVPGTVPADVAAAAAVRRTHHEHRLAATGSSADELRAALAVFGRGEEVAGLSSGVRRVGRRPKPVFVFSGQGPRWWPLAGDLLDGEPVFRTVVERCDALLRRHTDWSLRDQLTADTAGSRLLDTAVGQPALIAVQIALATLWRSWGVEPAAVVGHSVGEIAAAHVAGAISLEDALVIALHRGTALHAATGKGRMAVVGVGLDRAREILAERRPGPVWVAAGNSPSSTVFSGEGTALEELAKSLEADGLYCKVLESVEFASHCPLMEPVAQDLWRLLAPLRPRACAVPMVSTVTGRPADGDLLDAEYWASNLTQPVLFDTAVTALAESGHDVFVEMSPHPMLTDAVSERLSSYDRTAVVSSLRRDRPGRAAVLAELGRLWTAGYRIDWTRVYGPAGPMADLPTYPWRRTRHWFADGTRRRSEHRGHPVLRSHVRSAQAPHAAHWSAPVDLAEFPYLADHQVAGGPVLPAALMLDAALAAARLQLGAAAALTDLRFVRPTVVPEQADDATLQLVLVPGTAGTGSLRLYTRAGADDEWAEAAQGAYRAAAPASGAADRTLAAVRDRCATPFATDDHYAALHRSGLTYGPAFQGVEELWRGRAEAVGRLRDRAALTADRGDHPVHPAVLDSALQVLSAAVGDRDEPATYLPVRVGGFTLFTERAAPRWAHAAVAAPEPGAEEITGGTVVLYDEAGAAVGEITGIALRRLEPARDTDPLTGALHDIAWRPAPAPSPGLSRPGTWLLFADAGGTGAALGTAVRSRGGTCVTVTAGAAYRRTAADSYELDPARREDVAALLTELAAAGTRLDGIVHAWPLDVELTDNGAPEQFPAAQDAATGPVLHLVQELARAGQDPAPRLVLLTRGAQYAAAGDEPAVGQSPLWGLARVIGLEHAELRPTVVDLDPARPDGETDPLLAELLRPGDEDQVALRGGERLTPALQRWTPASAAPEDGPAWTFEAARDGNHRLLAARPGSLASLRPTWWHRTPPGPGQVEIEVAAAGLNFSDVLKALETYPGAEGVVPLGAECAGRVSAVGEGVTRHRVGDRVIAVGGSTMAAFTTVEGDLVAPVPPALDDDQAAGVPIAFLTAVHALERLGRLREGESVLIHSATGGVGLAALQVARRRGARVYATAGTEEKRELLRGLGVEAAMDSRSLAFADEIAERTGGRGVDVVLNSLTGEALVRSMRLLAPGGRFVEIGKRDIHDNSHIGLEFFKDNRSFLAVDLERTIRERPEEIAELFADVVRGFERGEFTALPVSTRPFAEAPAVFAAMAQARHTGKLVLRPDAHERVTTAPGAAPVRPGATYLITGGLGALGLETARYLTGQGARHLVLVGRSAPSAAAEPVLAELRGSAEVAVVRADLSGRDGIDEVLARIDAGMPPLAGIVHAAGILDDGLLTGLDRERFRTVAGPKSAAAWHLHQATSARELDFFVLYSSAAAVLGSASQGNYAAASAFLDTLAHHRRSRGLPALSIDWGPWSQIGLAARPDRGGALAARGIESISPGDGIATLDLLLRSPAAQVCVLPLDRDRLRDHPSGGLLRTLLGDPRGDAPADNRAPAEVRRKMLAVEPGRRRRAVLAEHCRAVAARVLGTDPAVIDTGAPVSSLGFDSLLSLELRRGLESSLRVQLPSTVTWRFPTIDALVPYLAERMGIELEPGGTGGGRAAEQTAGQTTVRAAPVRAAAAPVVPVSTGAPADGPGPDLDSMSAAELEALLLDRTKQIDEGGQR</sequence>
<dbReference type="Pfam" id="PF08240">
    <property type="entry name" value="ADH_N"/>
    <property type="match status" value="1"/>
</dbReference>
<dbReference type="Gene3D" id="3.40.50.720">
    <property type="entry name" value="NAD(P)-binding Rossmann-like Domain"/>
    <property type="match status" value="3"/>
</dbReference>
<dbReference type="InterPro" id="IPR042104">
    <property type="entry name" value="PKS_dehydratase_sf"/>
</dbReference>
<dbReference type="SMART" id="SM00827">
    <property type="entry name" value="PKS_AT"/>
    <property type="match status" value="1"/>
</dbReference>
<dbReference type="CDD" id="cd08955">
    <property type="entry name" value="KR_2_FAS_SDR_x"/>
    <property type="match status" value="1"/>
</dbReference>
<dbReference type="InterPro" id="IPR045851">
    <property type="entry name" value="AMP-bd_C_sf"/>
</dbReference>
<dbReference type="InterPro" id="IPR013154">
    <property type="entry name" value="ADH-like_N"/>
</dbReference>
<evidence type="ECO:0000256" key="11">
    <source>
        <dbReference type="ARBA" id="ARBA00023315"/>
    </source>
</evidence>
<evidence type="ECO:0000256" key="13">
    <source>
        <dbReference type="SAM" id="MobiDB-lite"/>
    </source>
</evidence>
<feature type="domain" description="Carrier" evidence="14">
    <location>
        <begin position="624"/>
        <end position="698"/>
    </location>
</feature>
<dbReference type="Pfam" id="PF23024">
    <property type="entry name" value="AMP-dom_DIP2-like"/>
    <property type="match status" value="1"/>
</dbReference>
<dbReference type="InterPro" id="IPR036736">
    <property type="entry name" value="ACP-like_sf"/>
</dbReference>
<dbReference type="InterPro" id="IPR009081">
    <property type="entry name" value="PP-bd_ACP"/>
</dbReference>
<dbReference type="Gene3D" id="3.10.129.110">
    <property type="entry name" value="Polyketide synthase dehydratase"/>
    <property type="match status" value="1"/>
</dbReference>
<reference evidence="17 18" key="1">
    <citation type="submission" date="2021-01" db="EMBL/GenBank/DDBJ databases">
        <title>Streptomyces acididurans sp. nov., isolated from a peat swamp forest soil.</title>
        <authorList>
            <person name="Chantavorakit T."/>
            <person name="Duangmal K."/>
        </authorList>
    </citation>
    <scope>NUCLEOTIDE SEQUENCE [LARGE SCALE GENOMIC DNA]</scope>
    <source>
        <strain evidence="17 18">KK5PA1</strain>
    </source>
</reference>
<dbReference type="SUPFAM" id="SSF47336">
    <property type="entry name" value="ACP-like"/>
    <property type="match status" value="2"/>
</dbReference>
<keyword evidence="4" id="KW-0808">Transferase</keyword>
<evidence type="ECO:0000256" key="3">
    <source>
        <dbReference type="ARBA" id="ARBA00022553"/>
    </source>
</evidence>
<accession>A0ABS2U2Q6</accession>
<dbReference type="InterPro" id="IPR016036">
    <property type="entry name" value="Malonyl_transacylase_ACP-bd"/>
</dbReference>
<dbReference type="Pfam" id="PF00501">
    <property type="entry name" value="AMP-binding"/>
    <property type="match status" value="1"/>
</dbReference>
<name>A0ABS2U2Q6_9ACTN</name>
<dbReference type="SMART" id="SM00822">
    <property type="entry name" value="PKS_KR"/>
    <property type="match status" value="1"/>
</dbReference>
<dbReference type="InterPro" id="IPR032821">
    <property type="entry name" value="PKS_assoc"/>
</dbReference>
<dbReference type="SUPFAM" id="SSF55048">
    <property type="entry name" value="Probable ACP-binding domain of malonyl-CoA ACP transacylase"/>
    <property type="match status" value="1"/>
</dbReference>
<dbReference type="Pfam" id="PF00107">
    <property type="entry name" value="ADH_zinc_N"/>
    <property type="match status" value="1"/>
</dbReference>
<dbReference type="EMBL" id="JADKYB010000024">
    <property type="protein sequence ID" value="MBM9509332.1"/>
    <property type="molecule type" value="Genomic_DNA"/>
</dbReference>
<keyword evidence="8" id="KW-0443">Lipid metabolism</keyword>
<dbReference type="Gene3D" id="3.40.47.10">
    <property type="match status" value="1"/>
</dbReference>
<dbReference type="InterPro" id="IPR001227">
    <property type="entry name" value="Ac_transferase_dom_sf"/>
</dbReference>